<evidence type="ECO:0000313" key="2">
    <source>
        <dbReference type="Proteomes" id="UP000494106"/>
    </source>
</evidence>
<dbReference type="OrthoDB" id="3512640at2759"/>
<dbReference type="EMBL" id="CADEBC010000602">
    <property type="protein sequence ID" value="CAB3258895.1"/>
    <property type="molecule type" value="Genomic_DNA"/>
</dbReference>
<reference evidence="1 2" key="1">
    <citation type="submission" date="2020-04" db="EMBL/GenBank/DDBJ databases">
        <authorList>
            <person name="Wallbank WR R."/>
            <person name="Pardo Diaz C."/>
            <person name="Kozak K."/>
            <person name="Martin S."/>
            <person name="Jiggins C."/>
            <person name="Moest M."/>
            <person name="Warren A I."/>
            <person name="Byers J.R.P. K."/>
            <person name="Montejo-Kovacevich G."/>
            <person name="Yen C E."/>
        </authorList>
    </citation>
    <scope>NUCLEOTIDE SEQUENCE [LARGE SCALE GENOMIC DNA]</scope>
</reference>
<evidence type="ECO:0000313" key="1">
    <source>
        <dbReference type="EMBL" id="CAB3258895.1"/>
    </source>
</evidence>
<name>A0A8S1B8A7_ARCPL</name>
<gene>
    <name evidence="1" type="ORF">APLA_LOCUS16750</name>
</gene>
<sequence length="219" mass="24905">MLTQEGNTRNQILITWMKNACADAGVSVRRERVYQPYVAGTSGSFYTECDQKTEEYYENKNAKMEYEGFLTQNPGFATTAIHAEQEPEKWTSRCVVPGIVTSSTFQQPGPAEPFGLAIRRTAGRPPSVCAVETVARDVHRDYLMITKVKYIDEMAREGNTQNQIQIILMRNPFIGAGVSLRTERVYTNYMSLAPRIVSTLSVIKKPMEIMKKRTQRYEL</sequence>
<protein>
    <submittedName>
        <fullName evidence="1">Uncharacterized protein</fullName>
    </submittedName>
</protein>
<proteinExistence type="predicted"/>
<keyword evidence="2" id="KW-1185">Reference proteome</keyword>
<dbReference type="Proteomes" id="UP000494106">
    <property type="component" value="Unassembled WGS sequence"/>
</dbReference>
<dbReference type="AlphaFoldDB" id="A0A8S1B8A7"/>
<accession>A0A8S1B8A7</accession>
<organism evidence="1 2">
    <name type="scientific">Arctia plantaginis</name>
    <name type="common">Wood tiger moth</name>
    <name type="synonym">Phalaena plantaginis</name>
    <dbReference type="NCBI Taxonomy" id="874455"/>
    <lineage>
        <taxon>Eukaryota</taxon>
        <taxon>Metazoa</taxon>
        <taxon>Ecdysozoa</taxon>
        <taxon>Arthropoda</taxon>
        <taxon>Hexapoda</taxon>
        <taxon>Insecta</taxon>
        <taxon>Pterygota</taxon>
        <taxon>Neoptera</taxon>
        <taxon>Endopterygota</taxon>
        <taxon>Lepidoptera</taxon>
        <taxon>Glossata</taxon>
        <taxon>Ditrysia</taxon>
        <taxon>Noctuoidea</taxon>
        <taxon>Erebidae</taxon>
        <taxon>Arctiinae</taxon>
        <taxon>Arctia</taxon>
    </lineage>
</organism>
<comment type="caution">
    <text evidence="1">The sequence shown here is derived from an EMBL/GenBank/DDBJ whole genome shotgun (WGS) entry which is preliminary data.</text>
</comment>